<feature type="compositionally biased region" description="Low complexity" evidence="16">
    <location>
        <begin position="100"/>
        <end position="114"/>
    </location>
</feature>
<sequence>MKFSNAVIALAAASLASAQLPDVPECSLNCFISALTSDGCSGLLDFECHCTKPELPGKITPCVEEACELSDRIAVSDAVVDKCNEVGVPIDIPPIDGGDESSTAETTAEPTAEPTESESAEPTDSTAEPTAEPTETETAEPTESAEPTQSSGTGGSAQPTGTGNLPPPSGTPTGSPEFPGAASTLGIHVGGVAAALLAVAAYL</sequence>
<dbReference type="GO" id="GO:0005886">
    <property type="term" value="C:plasma membrane"/>
    <property type="evidence" value="ECO:0007669"/>
    <property type="project" value="UniProtKB-SubCell"/>
</dbReference>
<keyword evidence="10 15" id="KW-0408">Iron</keyword>
<feature type="signal peptide" evidence="17">
    <location>
        <begin position="1"/>
        <end position="18"/>
    </location>
</feature>
<accession>A0A2B7Y7L1</accession>
<comment type="caution">
    <text evidence="15">Lacks conserved residue(s) required for the propagation of feature annotation.</text>
</comment>
<feature type="disulfide bond" evidence="15">
    <location>
        <begin position="50"/>
        <end position="83"/>
    </location>
</feature>
<feature type="region of interest" description="Disordered" evidence="16">
    <location>
        <begin position="87"/>
        <end position="183"/>
    </location>
</feature>
<dbReference type="AlphaFoldDB" id="A0A2B7Y7L1"/>
<dbReference type="Proteomes" id="UP000224634">
    <property type="component" value="Unassembled WGS sequence"/>
</dbReference>
<dbReference type="PANTHER" id="PTHR37928:SF2">
    <property type="entry name" value="GPI ANCHORED CFEM DOMAIN PROTEIN (AFU_ORTHOLOGUE AFUA_6G10580)"/>
    <property type="match status" value="1"/>
</dbReference>
<evidence type="ECO:0000259" key="18">
    <source>
        <dbReference type="PROSITE" id="PS52012"/>
    </source>
</evidence>
<dbReference type="STRING" id="1447883.A0A2B7Y7L1"/>
<dbReference type="PROSITE" id="PS52012">
    <property type="entry name" value="CFEM"/>
    <property type="match status" value="1"/>
</dbReference>
<proteinExistence type="inferred from homology"/>
<evidence type="ECO:0000256" key="6">
    <source>
        <dbReference type="ARBA" id="ARBA00022617"/>
    </source>
</evidence>
<keyword evidence="12 15" id="KW-1015">Disulfide bond</keyword>
<evidence type="ECO:0000256" key="11">
    <source>
        <dbReference type="ARBA" id="ARBA00023136"/>
    </source>
</evidence>
<dbReference type="InterPro" id="IPR051735">
    <property type="entry name" value="CFEM_domain"/>
</dbReference>
<dbReference type="EMBL" id="PDNA01000068">
    <property type="protein sequence ID" value="PGH17089.1"/>
    <property type="molecule type" value="Genomic_DNA"/>
</dbReference>
<evidence type="ECO:0000256" key="1">
    <source>
        <dbReference type="ARBA" id="ARBA00004609"/>
    </source>
</evidence>
<keyword evidence="6 15" id="KW-0349">Heme</keyword>
<feature type="binding site" description="axial binding residue" evidence="15">
    <location>
        <position position="45"/>
    </location>
    <ligand>
        <name>heme</name>
        <dbReference type="ChEBI" id="CHEBI:30413"/>
    </ligand>
    <ligandPart>
        <name>Fe</name>
        <dbReference type="ChEBI" id="CHEBI:18248"/>
    </ligandPart>
</feature>
<dbReference type="Pfam" id="PF05730">
    <property type="entry name" value="CFEM"/>
    <property type="match status" value="1"/>
</dbReference>
<dbReference type="SMART" id="SM00747">
    <property type="entry name" value="CFEM"/>
    <property type="match status" value="1"/>
</dbReference>
<organism evidence="19 20">
    <name type="scientific">Polytolypa hystricis (strain UAMH7299)</name>
    <dbReference type="NCBI Taxonomy" id="1447883"/>
    <lineage>
        <taxon>Eukaryota</taxon>
        <taxon>Fungi</taxon>
        <taxon>Dikarya</taxon>
        <taxon>Ascomycota</taxon>
        <taxon>Pezizomycotina</taxon>
        <taxon>Eurotiomycetes</taxon>
        <taxon>Eurotiomycetidae</taxon>
        <taxon>Onygenales</taxon>
        <taxon>Onygenales incertae sedis</taxon>
        <taxon>Polytolypa</taxon>
    </lineage>
</organism>
<dbReference type="OrthoDB" id="3767534at2759"/>
<evidence type="ECO:0000256" key="17">
    <source>
        <dbReference type="SAM" id="SignalP"/>
    </source>
</evidence>
<evidence type="ECO:0000313" key="20">
    <source>
        <dbReference type="Proteomes" id="UP000224634"/>
    </source>
</evidence>
<keyword evidence="13" id="KW-0325">Glycoprotein</keyword>
<feature type="compositionally biased region" description="Low complexity" evidence="16">
    <location>
        <begin position="171"/>
        <end position="180"/>
    </location>
</feature>
<dbReference type="GO" id="GO:0005576">
    <property type="term" value="C:extracellular region"/>
    <property type="evidence" value="ECO:0007669"/>
    <property type="project" value="UniProtKB-SubCell"/>
</dbReference>
<evidence type="ECO:0000313" key="19">
    <source>
        <dbReference type="EMBL" id="PGH17089.1"/>
    </source>
</evidence>
<keyword evidence="8 15" id="KW-0479">Metal-binding</keyword>
<keyword evidence="20" id="KW-1185">Reference proteome</keyword>
<evidence type="ECO:0000256" key="8">
    <source>
        <dbReference type="ARBA" id="ARBA00022723"/>
    </source>
</evidence>
<gene>
    <name evidence="19" type="ORF">AJ80_04962</name>
</gene>
<evidence type="ECO:0000256" key="2">
    <source>
        <dbReference type="ARBA" id="ARBA00004613"/>
    </source>
</evidence>
<dbReference type="GO" id="GO:0046872">
    <property type="term" value="F:metal ion binding"/>
    <property type="evidence" value="ECO:0007669"/>
    <property type="project" value="UniProtKB-UniRule"/>
</dbReference>
<reference evidence="19 20" key="1">
    <citation type="submission" date="2017-10" db="EMBL/GenBank/DDBJ databases">
        <title>Comparative genomics in systemic dimorphic fungi from Ajellomycetaceae.</title>
        <authorList>
            <person name="Munoz J.F."/>
            <person name="Mcewen J.G."/>
            <person name="Clay O.K."/>
            <person name="Cuomo C.A."/>
        </authorList>
    </citation>
    <scope>NUCLEOTIDE SEQUENCE [LARGE SCALE GENOMIC DNA]</scope>
    <source>
        <strain evidence="19 20">UAMH7299</strain>
    </source>
</reference>
<keyword evidence="4" id="KW-1003">Cell membrane</keyword>
<evidence type="ECO:0000256" key="10">
    <source>
        <dbReference type="ARBA" id="ARBA00023004"/>
    </source>
</evidence>
<dbReference type="PANTHER" id="PTHR37928">
    <property type="entry name" value="CFEM DOMAIN PROTEIN (AFU_ORTHOLOGUE AFUA_6G14090)"/>
    <property type="match status" value="1"/>
</dbReference>
<feature type="chain" id="PRO_5012676787" description="CFEM domain-containing protein" evidence="17">
    <location>
        <begin position="19"/>
        <end position="203"/>
    </location>
</feature>
<name>A0A2B7Y7L1_POLH7</name>
<keyword evidence="9 17" id="KW-0732">Signal</keyword>
<evidence type="ECO:0000256" key="14">
    <source>
        <dbReference type="ARBA" id="ARBA00023288"/>
    </source>
</evidence>
<keyword evidence="5" id="KW-0964">Secreted</keyword>
<keyword evidence="7" id="KW-0336">GPI-anchor</keyword>
<evidence type="ECO:0000256" key="7">
    <source>
        <dbReference type="ARBA" id="ARBA00022622"/>
    </source>
</evidence>
<evidence type="ECO:0000256" key="12">
    <source>
        <dbReference type="ARBA" id="ARBA00023157"/>
    </source>
</evidence>
<evidence type="ECO:0000256" key="5">
    <source>
        <dbReference type="ARBA" id="ARBA00022525"/>
    </source>
</evidence>
<feature type="domain" description="CFEM" evidence="18">
    <location>
        <begin position="1"/>
        <end position="108"/>
    </location>
</feature>
<comment type="subcellular location">
    <subcellularLocation>
        <location evidence="1">Cell membrane</location>
        <topology evidence="1">Lipid-anchor</topology>
        <topology evidence="1">GPI-anchor</topology>
    </subcellularLocation>
    <subcellularLocation>
        <location evidence="2">Secreted</location>
    </subcellularLocation>
</comment>
<evidence type="ECO:0000256" key="9">
    <source>
        <dbReference type="ARBA" id="ARBA00022729"/>
    </source>
</evidence>
<evidence type="ECO:0000256" key="13">
    <source>
        <dbReference type="ARBA" id="ARBA00023180"/>
    </source>
</evidence>
<keyword evidence="14" id="KW-0449">Lipoprotein</keyword>
<evidence type="ECO:0000256" key="16">
    <source>
        <dbReference type="SAM" id="MobiDB-lite"/>
    </source>
</evidence>
<evidence type="ECO:0000256" key="4">
    <source>
        <dbReference type="ARBA" id="ARBA00022475"/>
    </source>
</evidence>
<dbReference type="InterPro" id="IPR008427">
    <property type="entry name" value="Extracellular_membr_CFEM_dom"/>
</dbReference>
<feature type="compositionally biased region" description="Low complexity" evidence="16">
    <location>
        <begin position="122"/>
        <end position="133"/>
    </location>
</feature>
<keyword evidence="11" id="KW-0472">Membrane</keyword>
<protein>
    <recommendedName>
        <fullName evidence="18">CFEM domain-containing protein</fullName>
    </recommendedName>
</protein>
<evidence type="ECO:0000256" key="3">
    <source>
        <dbReference type="ARBA" id="ARBA00010031"/>
    </source>
</evidence>
<comment type="caution">
    <text evidence="19">The sequence shown here is derived from an EMBL/GenBank/DDBJ whole genome shotgun (WGS) entry which is preliminary data.</text>
</comment>
<dbReference type="GO" id="GO:0098552">
    <property type="term" value="C:side of membrane"/>
    <property type="evidence" value="ECO:0007669"/>
    <property type="project" value="UniProtKB-KW"/>
</dbReference>
<comment type="similarity">
    <text evidence="3">Belongs to the RBT5 family.</text>
</comment>
<evidence type="ECO:0000256" key="15">
    <source>
        <dbReference type="PROSITE-ProRule" id="PRU01356"/>
    </source>
</evidence>